<dbReference type="Proteomes" id="UP000248291">
    <property type="component" value="Unassembled WGS sequence"/>
</dbReference>
<gene>
    <name evidence="1" type="ORF">KPSA3_03935</name>
</gene>
<organism evidence="1 2">
    <name type="scientific">Pseudomonas syringae pv. actinidiae</name>
    <dbReference type="NCBI Taxonomy" id="103796"/>
    <lineage>
        <taxon>Bacteria</taxon>
        <taxon>Pseudomonadati</taxon>
        <taxon>Pseudomonadota</taxon>
        <taxon>Gammaproteobacteria</taxon>
        <taxon>Pseudomonadales</taxon>
        <taxon>Pseudomonadaceae</taxon>
        <taxon>Pseudomonas</taxon>
        <taxon>Pseudomonas syringae</taxon>
    </lineage>
</organism>
<accession>A0AAN4TLK6</accession>
<dbReference type="AlphaFoldDB" id="A0AAN4TLK6"/>
<proteinExistence type="predicted"/>
<dbReference type="EMBL" id="BGKA01000129">
    <property type="protein sequence ID" value="GBH17958.1"/>
    <property type="molecule type" value="Genomic_DNA"/>
</dbReference>
<sequence>MSCLGVINAKTAKGNCQRPDLSGAVRNCTSLILVINRGDSS</sequence>
<comment type="caution">
    <text evidence="1">The sequence shown here is derived from an EMBL/GenBank/DDBJ whole genome shotgun (WGS) entry which is preliminary data.</text>
</comment>
<protein>
    <submittedName>
        <fullName evidence="1">Uncharacterized protein</fullName>
    </submittedName>
</protein>
<name>A0AAN4TLK6_PSESF</name>
<evidence type="ECO:0000313" key="1">
    <source>
        <dbReference type="EMBL" id="GBH17958.1"/>
    </source>
</evidence>
<evidence type="ECO:0000313" key="2">
    <source>
        <dbReference type="Proteomes" id="UP000248291"/>
    </source>
</evidence>
<reference evidence="1 2" key="1">
    <citation type="submission" date="2018-04" db="EMBL/GenBank/DDBJ databases">
        <title>Draft genome sequence of Pseudomonas syringae pv. actinidiae biovar 3 strains isolated from kiwifruit in Kagawa prefecture.</title>
        <authorList>
            <person name="Tabuchi M."/>
            <person name="Saito M."/>
            <person name="Fujiwara S."/>
            <person name="Sasa N."/>
            <person name="Akimitsu K."/>
            <person name="Gomi K."/>
            <person name="Konishi-Sugita S."/>
            <person name="Hamano K."/>
            <person name="Kataoka I."/>
        </authorList>
    </citation>
    <scope>NUCLEOTIDE SEQUENCE [LARGE SCALE GENOMIC DNA]</scope>
    <source>
        <strain evidence="1 2">MAFF212211</strain>
    </source>
</reference>